<dbReference type="HOGENOM" id="CLU_034528_1_2_2"/>
<name>A2BKI0_HYPBU</name>
<proteinExistence type="inferred from homology"/>
<evidence type="ECO:0000256" key="4">
    <source>
        <dbReference type="PIRNR" id="PIRNR002756"/>
    </source>
</evidence>
<evidence type="ECO:0000313" key="7">
    <source>
        <dbReference type="Proteomes" id="UP000002593"/>
    </source>
</evidence>
<dbReference type="Proteomes" id="UP000002593">
    <property type="component" value="Chromosome"/>
</dbReference>
<feature type="domain" description="PBP" evidence="5">
    <location>
        <begin position="32"/>
        <end position="326"/>
    </location>
</feature>
<dbReference type="GO" id="GO:0042301">
    <property type="term" value="F:phosphate ion binding"/>
    <property type="evidence" value="ECO:0007669"/>
    <property type="project" value="InterPro"/>
</dbReference>
<dbReference type="PANTHER" id="PTHR42996">
    <property type="entry name" value="PHOSPHATE-BINDING PROTEIN PSTS"/>
    <property type="match status" value="1"/>
</dbReference>
<comment type="similarity">
    <text evidence="1 4">Belongs to the PstS family.</text>
</comment>
<accession>A2BKI0</accession>
<dbReference type="Pfam" id="PF12849">
    <property type="entry name" value="PBP_like_2"/>
    <property type="match status" value="1"/>
</dbReference>
<dbReference type="InterPro" id="IPR005673">
    <property type="entry name" value="ABC_phos-bd_PstS"/>
</dbReference>
<evidence type="ECO:0000256" key="3">
    <source>
        <dbReference type="ARBA" id="ARBA00022592"/>
    </source>
</evidence>
<sequence>MRMLAVLLLALAASAAAASAILELGHGHVVFVTGGGATFPYPQYYMWMLKFMEEHPRVRMTYEYLGSGAGQARFFQGTLDFAGSDPPLGHEVWEQYRGKVMQVPVLLGAVVVTYNLPELGDKTINLTGRVLALIYRGDIEYWDDPRIQELNPGVKLPHKPIIVVYRADASGTQEVFTLFLHKAAPDIWPRELVGKAPEYPVAATGRALGGLGNAGVADIVVQRPYTIGFIEWSFAIENNMPVAAIMNREGRFVKPSIESLQAVARAAAEKLPRDPRGDFSGDLDYVVYAEGEDAYPITAWTHLILWTSYSDPEKARAVAEFLRWIALKGDEYMVPGYAPPPEPLKQLLLRAAEILEESAAAG</sequence>
<dbReference type="PIRSF" id="PIRSF002756">
    <property type="entry name" value="PstS"/>
    <property type="match status" value="1"/>
</dbReference>
<evidence type="ECO:0000256" key="1">
    <source>
        <dbReference type="ARBA" id="ARBA00008725"/>
    </source>
</evidence>
<dbReference type="InterPro" id="IPR050962">
    <property type="entry name" value="Phosphate-bind_PstS"/>
</dbReference>
<organism evidence="6 7">
    <name type="scientific">Hyperthermus butylicus (strain DSM 5456 / JCM 9403 / PLM1-5)</name>
    <dbReference type="NCBI Taxonomy" id="415426"/>
    <lineage>
        <taxon>Archaea</taxon>
        <taxon>Thermoproteota</taxon>
        <taxon>Thermoprotei</taxon>
        <taxon>Desulfurococcales</taxon>
        <taxon>Pyrodictiaceae</taxon>
        <taxon>Hyperthermus</taxon>
    </lineage>
</organism>
<dbReference type="Gene3D" id="3.40.190.10">
    <property type="entry name" value="Periplasmic binding protein-like II"/>
    <property type="match status" value="2"/>
</dbReference>
<keyword evidence="2 4" id="KW-0813">Transport</keyword>
<dbReference type="OrthoDB" id="10255at2157"/>
<dbReference type="GO" id="GO:0043190">
    <property type="term" value="C:ATP-binding cassette (ABC) transporter complex"/>
    <property type="evidence" value="ECO:0007669"/>
    <property type="project" value="InterPro"/>
</dbReference>
<reference evidence="6 7" key="1">
    <citation type="journal article" date="2007" name="Archaea">
        <title>The genome of Hyperthermus butylicus: a sulfur-reducing, peptide fermenting, neutrophilic Crenarchaeote growing up to 108 degrees C.</title>
        <authorList>
            <person name="Brugger K."/>
            <person name="Chen L."/>
            <person name="Stark M."/>
            <person name="Zibat A."/>
            <person name="Redder P."/>
            <person name="Ruepp A."/>
            <person name="Awayez M."/>
            <person name="She Q."/>
            <person name="Garrett R.A."/>
            <person name="Klenk H.P."/>
        </authorList>
    </citation>
    <scope>NUCLEOTIDE SEQUENCE [LARGE SCALE GENOMIC DNA]</scope>
    <source>
        <strain evidence="7">DSM 5456 / JCM 9403 / PLM1-5</strain>
    </source>
</reference>
<dbReference type="AlphaFoldDB" id="A2BKI0"/>
<dbReference type="GO" id="GO:0035435">
    <property type="term" value="P:phosphate ion transmembrane transport"/>
    <property type="evidence" value="ECO:0007669"/>
    <property type="project" value="InterPro"/>
</dbReference>
<keyword evidence="7" id="KW-1185">Reference proteome</keyword>
<dbReference type="InterPro" id="IPR024370">
    <property type="entry name" value="PBP_domain"/>
</dbReference>
<keyword evidence="3 4" id="KW-0592">Phosphate transport</keyword>
<dbReference type="EMBL" id="CP000493">
    <property type="protein sequence ID" value="ABM80491.1"/>
    <property type="molecule type" value="Genomic_DNA"/>
</dbReference>
<dbReference type="EnsemblBacteria" id="ABM80491">
    <property type="protein sequence ID" value="ABM80491"/>
    <property type="gene ID" value="Hbut_0634"/>
</dbReference>
<dbReference type="PANTHER" id="PTHR42996:SF1">
    <property type="entry name" value="PHOSPHATE-BINDING PROTEIN PSTS"/>
    <property type="match status" value="1"/>
</dbReference>
<gene>
    <name evidence="6" type="ordered locus">Hbut_0634</name>
</gene>
<dbReference type="KEGG" id="hbu:Hbut_0634"/>
<evidence type="ECO:0000259" key="5">
    <source>
        <dbReference type="Pfam" id="PF12849"/>
    </source>
</evidence>
<dbReference type="CDD" id="cd13565">
    <property type="entry name" value="PBP2_PstS"/>
    <property type="match status" value="1"/>
</dbReference>
<protein>
    <recommendedName>
        <fullName evidence="4">Phosphate-binding protein</fullName>
    </recommendedName>
</protein>
<dbReference type="STRING" id="415426.Hbut_0634"/>
<evidence type="ECO:0000313" key="6">
    <source>
        <dbReference type="EMBL" id="ABM80491.1"/>
    </source>
</evidence>
<evidence type="ECO:0000256" key="2">
    <source>
        <dbReference type="ARBA" id="ARBA00022448"/>
    </source>
</evidence>
<dbReference type="eggNOG" id="arCOG00213">
    <property type="taxonomic scope" value="Archaea"/>
</dbReference>
<dbReference type="NCBIfam" id="TIGR00975">
    <property type="entry name" value="3a0107s03"/>
    <property type="match status" value="1"/>
</dbReference>
<dbReference type="SUPFAM" id="SSF53850">
    <property type="entry name" value="Periplasmic binding protein-like II"/>
    <property type="match status" value="1"/>
</dbReference>